<dbReference type="Proteomes" id="UP000256964">
    <property type="component" value="Unassembled WGS sequence"/>
</dbReference>
<evidence type="ECO:0000313" key="5">
    <source>
        <dbReference type="EMBL" id="RDX40115.1"/>
    </source>
</evidence>
<feature type="coiled-coil region" evidence="2">
    <location>
        <begin position="130"/>
        <end position="248"/>
    </location>
</feature>
<reference evidence="5 6" key="1">
    <citation type="journal article" date="2018" name="Biotechnol. Biofuels">
        <title>Integrative visual omics of the white-rot fungus Polyporus brumalis exposes the biotechnological potential of its oxidative enzymes for delignifying raw plant biomass.</title>
        <authorList>
            <person name="Miyauchi S."/>
            <person name="Rancon A."/>
            <person name="Drula E."/>
            <person name="Hage H."/>
            <person name="Chaduli D."/>
            <person name="Favel A."/>
            <person name="Grisel S."/>
            <person name="Henrissat B."/>
            <person name="Herpoel-Gimbert I."/>
            <person name="Ruiz-Duenas F.J."/>
            <person name="Chevret D."/>
            <person name="Hainaut M."/>
            <person name="Lin J."/>
            <person name="Wang M."/>
            <person name="Pangilinan J."/>
            <person name="Lipzen A."/>
            <person name="Lesage-Meessen L."/>
            <person name="Navarro D."/>
            <person name="Riley R."/>
            <person name="Grigoriev I.V."/>
            <person name="Zhou S."/>
            <person name="Raouche S."/>
            <person name="Rosso M.N."/>
        </authorList>
    </citation>
    <scope>NUCLEOTIDE SEQUENCE [LARGE SCALE GENOMIC DNA]</scope>
    <source>
        <strain evidence="5 6">BRFM 1820</strain>
    </source>
</reference>
<dbReference type="SUPFAM" id="SSF57850">
    <property type="entry name" value="RING/U-box"/>
    <property type="match status" value="1"/>
</dbReference>
<keyword evidence="6" id="KW-1185">Reference proteome</keyword>
<evidence type="ECO:0000256" key="1">
    <source>
        <dbReference type="PROSITE-ProRule" id="PRU00175"/>
    </source>
</evidence>
<evidence type="ECO:0000313" key="6">
    <source>
        <dbReference type="Proteomes" id="UP000256964"/>
    </source>
</evidence>
<dbReference type="InterPro" id="IPR013083">
    <property type="entry name" value="Znf_RING/FYVE/PHD"/>
</dbReference>
<dbReference type="GO" id="GO:0008270">
    <property type="term" value="F:zinc ion binding"/>
    <property type="evidence" value="ECO:0007669"/>
    <property type="project" value="UniProtKB-KW"/>
</dbReference>
<dbReference type="AlphaFoldDB" id="A0A371CIJ8"/>
<keyword evidence="1" id="KW-0863">Zinc-finger</keyword>
<accession>A0A371CIJ8</accession>
<dbReference type="PROSITE" id="PS50089">
    <property type="entry name" value="ZF_RING_2"/>
    <property type="match status" value="1"/>
</dbReference>
<dbReference type="Gene3D" id="3.30.40.10">
    <property type="entry name" value="Zinc/RING finger domain, C3HC4 (zinc finger)"/>
    <property type="match status" value="1"/>
</dbReference>
<feature type="compositionally biased region" description="Basic and acidic residues" evidence="3">
    <location>
        <begin position="1"/>
        <end position="11"/>
    </location>
</feature>
<keyword evidence="2" id="KW-0175">Coiled coil</keyword>
<gene>
    <name evidence="5" type="ORF">OH76DRAFT_1423907</name>
</gene>
<evidence type="ECO:0000259" key="4">
    <source>
        <dbReference type="PROSITE" id="PS50089"/>
    </source>
</evidence>
<name>A0A371CIJ8_9APHY</name>
<keyword evidence="1" id="KW-0479">Metal-binding</keyword>
<organism evidence="5 6">
    <name type="scientific">Lentinus brumalis</name>
    <dbReference type="NCBI Taxonomy" id="2498619"/>
    <lineage>
        <taxon>Eukaryota</taxon>
        <taxon>Fungi</taxon>
        <taxon>Dikarya</taxon>
        <taxon>Basidiomycota</taxon>
        <taxon>Agaricomycotina</taxon>
        <taxon>Agaricomycetes</taxon>
        <taxon>Polyporales</taxon>
        <taxon>Polyporaceae</taxon>
        <taxon>Lentinus</taxon>
    </lineage>
</organism>
<evidence type="ECO:0000256" key="3">
    <source>
        <dbReference type="SAM" id="MobiDB-lite"/>
    </source>
</evidence>
<evidence type="ECO:0000256" key="2">
    <source>
        <dbReference type="SAM" id="Coils"/>
    </source>
</evidence>
<keyword evidence="1" id="KW-0862">Zinc</keyword>
<dbReference type="InterPro" id="IPR001841">
    <property type="entry name" value="Znf_RING"/>
</dbReference>
<protein>
    <recommendedName>
        <fullName evidence="4">RING-type domain-containing protein</fullName>
    </recommendedName>
</protein>
<feature type="domain" description="RING-type" evidence="4">
    <location>
        <begin position="251"/>
        <end position="308"/>
    </location>
</feature>
<feature type="compositionally biased region" description="Low complexity" evidence="3">
    <location>
        <begin position="14"/>
        <end position="32"/>
    </location>
</feature>
<dbReference type="SMART" id="SM00184">
    <property type="entry name" value="RING"/>
    <property type="match status" value="1"/>
</dbReference>
<proteinExistence type="predicted"/>
<sequence length="337" mass="37606">MENVDHTDKPIRRASPMTITTPTSPSPAALSPGRMDALSSSVREGSVHASCTRITEYADSSETSGNAASKEAVVPHNDNYIWSLEQRDRANAEHIDTLRGYMHRGAAELSAVKSDLDCARVCIVGLETCVSESNRSLKESRRVLEEQRRQLQQEREKARADRSELDRQRALFEQYTKAATQLNDQHLHVQRQLLKSETTLQNTLDALTAAKRDLQRVSAESADLERKLEVSNSSLASAQRELADIKTELACGICRGVRRVTHTYKCGHTYCHECTRDYEAFRDEAFRNSATRDDVAATRMTYRCPTCRSDIGGANAAAAPVPVLKNIDALFSWFDLS</sequence>
<dbReference type="EMBL" id="KZ857586">
    <property type="protein sequence ID" value="RDX40115.1"/>
    <property type="molecule type" value="Genomic_DNA"/>
</dbReference>
<feature type="region of interest" description="Disordered" evidence="3">
    <location>
        <begin position="1"/>
        <end position="32"/>
    </location>
</feature>